<sequence>MRSSKKTKDAFGSIDILVNNAGEQHPQKSIEQITSHQLLRTFQTNIFAMFYLTKAVLPHLKKKEAVSLIQPLSPPIKGMKH</sequence>
<evidence type="ECO:0000313" key="4">
    <source>
        <dbReference type="Proteomes" id="UP000464658"/>
    </source>
</evidence>
<evidence type="ECO:0000256" key="2">
    <source>
        <dbReference type="ARBA" id="ARBA00023002"/>
    </source>
</evidence>
<dbReference type="InterPro" id="IPR002347">
    <property type="entry name" value="SDR_fam"/>
</dbReference>
<organism evidence="3 4">
    <name type="scientific">Bacillus safensis</name>
    <dbReference type="NCBI Taxonomy" id="561879"/>
    <lineage>
        <taxon>Bacteria</taxon>
        <taxon>Bacillati</taxon>
        <taxon>Bacillota</taxon>
        <taxon>Bacilli</taxon>
        <taxon>Bacillales</taxon>
        <taxon>Bacillaceae</taxon>
        <taxon>Bacillus</taxon>
    </lineage>
</organism>
<dbReference type="PANTHER" id="PTHR48107:SF16">
    <property type="entry name" value="NADPH-DEPENDENT ALDEHYDE REDUCTASE 1, CHLOROPLASTIC"/>
    <property type="match status" value="1"/>
</dbReference>
<dbReference type="GO" id="GO:0016614">
    <property type="term" value="F:oxidoreductase activity, acting on CH-OH group of donors"/>
    <property type="evidence" value="ECO:0007669"/>
    <property type="project" value="UniProtKB-ARBA"/>
</dbReference>
<protein>
    <submittedName>
        <fullName evidence="3">Uncharacterized protein</fullName>
    </submittedName>
</protein>
<dbReference type="AlphaFoldDB" id="A0A5S9M5U9"/>
<dbReference type="PANTHER" id="PTHR48107">
    <property type="entry name" value="NADPH-DEPENDENT ALDEHYDE REDUCTASE-LIKE PROTEIN, CHLOROPLASTIC-RELATED"/>
    <property type="match status" value="1"/>
</dbReference>
<evidence type="ECO:0000313" key="3">
    <source>
        <dbReference type="EMBL" id="BBP88301.1"/>
    </source>
</evidence>
<accession>A0A5S9M5U9</accession>
<keyword evidence="2" id="KW-0560">Oxidoreductase</keyword>
<comment type="similarity">
    <text evidence="1">Belongs to the short-chain dehydrogenases/reductases (SDR) family.</text>
</comment>
<dbReference type="Proteomes" id="UP000464658">
    <property type="component" value="Chromosome"/>
</dbReference>
<dbReference type="InterPro" id="IPR036291">
    <property type="entry name" value="NAD(P)-bd_dom_sf"/>
</dbReference>
<dbReference type="EMBL" id="AP021906">
    <property type="protein sequence ID" value="BBP88301.1"/>
    <property type="molecule type" value="Genomic_DNA"/>
</dbReference>
<name>A0A5S9M5U9_BACIA</name>
<dbReference type="Gene3D" id="3.40.50.720">
    <property type="entry name" value="NAD(P)-binding Rossmann-like Domain"/>
    <property type="match status" value="1"/>
</dbReference>
<dbReference type="SUPFAM" id="SSF51735">
    <property type="entry name" value="NAD(P)-binding Rossmann-fold domains"/>
    <property type="match status" value="1"/>
</dbReference>
<gene>
    <name evidence="3" type="ORF">BsIDN1_19190</name>
</gene>
<dbReference type="Pfam" id="PF00106">
    <property type="entry name" value="adh_short"/>
    <property type="match status" value="1"/>
</dbReference>
<proteinExistence type="inferred from homology"/>
<reference evidence="3 4" key="1">
    <citation type="submission" date="2019-12" db="EMBL/GenBank/DDBJ databases">
        <title>Full genome sequence of a Bacillus safensis strain isolated from commercially available natto in Indonesia.</title>
        <authorList>
            <person name="Yoshida M."/>
            <person name="Uomi M."/>
            <person name="Waturangi D."/>
            <person name="Ekaputri J.J."/>
            <person name="Setiamarga D.H.E."/>
        </authorList>
    </citation>
    <scope>NUCLEOTIDE SEQUENCE [LARGE SCALE GENOMIC DNA]</scope>
    <source>
        <strain evidence="3 4">IDN1</strain>
    </source>
</reference>
<evidence type="ECO:0000256" key="1">
    <source>
        <dbReference type="ARBA" id="ARBA00006484"/>
    </source>
</evidence>